<comment type="caution">
    <text evidence="1">The sequence shown here is derived from an EMBL/GenBank/DDBJ whole genome shotgun (WGS) entry which is preliminary data.</text>
</comment>
<evidence type="ECO:0000313" key="2">
    <source>
        <dbReference type="Proteomes" id="UP000225108"/>
    </source>
</evidence>
<accession>A0A2G3PRQ7</accession>
<dbReference type="Proteomes" id="UP000225108">
    <property type="component" value="Unassembled WGS sequence"/>
</dbReference>
<dbReference type="AlphaFoldDB" id="A0A2G3PRQ7"/>
<evidence type="ECO:0000313" key="1">
    <source>
        <dbReference type="EMBL" id="PHV68548.1"/>
    </source>
</evidence>
<proteinExistence type="predicted"/>
<dbReference type="RefSeq" id="WP_099381670.1">
    <property type="nucleotide sequence ID" value="NZ_PEBD01000004.1"/>
</dbReference>
<reference evidence="1 2" key="1">
    <citation type="submission" date="2017-10" db="EMBL/GenBank/DDBJ databases">
        <title>The draft genome sequence of Williamsia sp. BULT 1.1 isolated from the semi-arid grassland soils from South Africa.</title>
        <authorList>
            <person name="Kabwe M.H."/>
            <person name="Govender N."/>
            <person name="Mutseka Lunga P."/>
            <person name="Vikram S."/>
            <person name="Makhalanyane T.P."/>
        </authorList>
    </citation>
    <scope>NUCLEOTIDE SEQUENCE [LARGE SCALE GENOMIC DNA]</scope>
    <source>
        <strain evidence="1 2">BULT 1.1</strain>
    </source>
</reference>
<evidence type="ECO:0008006" key="3">
    <source>
        <dbReference type="Google" id="ProtNLM"/>
    </source>
</evidence>
<dbReference type="EMBL" id="PEBD01000004">
    <property type="protein sequence ID" value="PHV68548.1"/>
    <property type="molecule type" value="Genomic_DNA"/>
</dbReference>
<gene>
    <name evidence="1" type="ORF">CSW57_04920</name>
</gene>
<organism evidence="1 2">
    <name type="scientific">Williamsia marianensis</name>
    <dbReference type="NCBI Taxonomy" id="85044"/>
    <lineage>
        <taxon>Bacteria</taxon>
        <taxon>Bacillati</taxon>
        <taxon>Actinomycetota</taxon>
        <taxon>Actinomycetes</taxon>
        <taxon>Mycobacteriales</taxon>
        <taxon>Nocardiaceae</taxon>
        <taxon>Williamsia</taxon>
    </lineage>
</organism>
<sequence length="306" mass="33319">MQSSEFGLIRRKTVVQGGFGSDSQLRAARRAGIIQPVVRGVSAPADGVPLSPDDEYRRRVIAVAGRSRVRVVSHQSAAVCHRMQLFRPDQRCVHLIAQTKGKREGDVHVHHALLADTDIVLIDGIRVTSRAVTACDVARAGTFEQAVAALDDALRSGVSLDQLHAIAARTPHAAGIGMLRRALLTADGDAESVGESVSRALMAGWTNIPMPTLQSEFFDAEGLIGRTDFDWDGKVVGEFDGRIKYLGTLVEGERPEDAVYREKLREDRLRAMGIVVVRWSWDDLLNPGRLHAKLRSALIRGGVIPG</sequence>
<protein>
    <recommendedName>
        <fullName evidence="3">Transcriptional regulator, AbiEi antitoxin, Type IV TA system</fullName>
    </recommendedName>
</protein>
<name>A0A2G3PRQ7_WILMA</name>